<dbReference type="Proteomes" id="UP001347146">
    <property type="component" value="Unassembled WGS sequence"/>
</dbReference>
<gene>
    <name evidence="1" type="ORF">VZC37_15745</name>
</gene>
<evidence type="ECO:0000313" key="2">
    <source>
        <dbReference type="Proteomes" id="UP001347146"/>
    </source>
</evidence>
<organism evidence="1 2">
    <name type="scientific">Gordonia sesuvii</name>
    <dbReference type="NCBI Taxonomy" id="3116777"/>
    <lineage>
        <taxon>Bacteria</taxon>
        <taxon>Bacillati</taxon>
        <taxon>Actinomycetota</taxon>
        <taxon>Actinomycetes</taxon>
        <taxon>Mycobacteriales</taxon>
        <taxon>Gordoniaceae</taxon>
        <taxon>Gordonia</taxon>
    </lineage>
</organism>
<dbReference type="RefSeq" id="WP_330433505.1">
    <property type="nucleotide sequence ID" value="NZ_JAZDUF010000004.1"/>
</dbReference>
<proteinExistence type="predicted"/>
<accession>A0ABU7MGX3</accession>
<evidence type="ECO:0008006" key="3">
    <source>
        <dbReference type="Google" id="ProtNLM"/>
    </source>
</evidence>
<keyword evidence="2" id="KW-1185">Reference proteome</keyword>
<name>A0ABU7MGX3_9ACTN</name>
<dbReference type="EMBL" id="JAZDUF010000004">
    <property type="protein sequence ID" value="MEE3851796.1"/>
    <property type="molecule type" value="Genomic_DNA"/>
</dbReference>
<protein>
    <recommendedName>
        <fullName evidence="3">Restriction endonuclease</fullName>
    </recommendedName>
</protein>
<sequence length="202" mass="22354">MAPDSSNPVIRLTGKEPFSHEDVQLGRTVDDFWSWSSSDLLSNALRGMLAEYIVGVALGCIDHRIRLEWDAFDLKTDDGTTIEVKSTAYLQSWGVTKPSSRRFSIGETTAWHADTNTYDTTAMRQADVYVFCVHTADDRAVADPLRLEQWEFYVVATATINRRLGNQRSIALSILPQALGVSPVGFDGIAEAVRLEAAQSGR</sequence>
<comment type="caution">
    <text evidence="1">The sequence shown here is derived from an EMBL/GenBank/DDBJ whole genome shotgun (WGS) entry which is preliminary data.</text>
</comment>
<reference evidence="1 2" key="1">
    <citation type="submission" date="2024-01" db="EMBL/GenBank/DDBJ databases">
        <title>Draft genome sequence of Gordonia sp. LSe1-13.</title>
        <authorList>
            <person name="Suphannarot A."/>
            <person name="Mingma R."/>
        </authorList>
    </citation>
    <scope>NUCLEOTIDE SEQUENCE [LARGE SCALE GENOMIC DNA]</scope>
    <source>
        <strain evidence="1 2">LSe1-13</strain>
    </source>
</reference>
<evidence type="ECO:0000313" key="1">
    <source>
        <dbReference type="EMBL" id="MEE3851796.1"/>
    </source>
</evidence>